<dbReference type="InterPro" id="IPR011118">
    <property type="entry name" value="Tannase/feruloyl_esterase"/>
</dbReference>
<name>A0AB34KMD0_9PEZI</name>
<keyword evidence="3" id="KW-0479">Metal-binding</keyword>
<keyword evidence="6" id="KW-0106">Calcium</keyword>
<dbReference type="Pfam" id="PF07519">
    <property type="entry name" value="Tannase"/>
    <property type="match status" value="1"/>
</dbReference>
<evidence type="ECO:0000256" key="2">
    <source>
        <dbReference type="ARBA" id="ARBA00022487"/>
    </source>
</evidence>
<keyword evidence="5 8" id="KW-0378">Hydrolase</keyword>
<organism evidence="9 10">
    <name type="scientific">Cladosporium halotolerans</name>
    <dbReference type="NCBI Taxonomy" id="1052096"/>
    <lineage>
        <taxon>Eukaryota</taxon>
        <taxon>Fungi</taxon>
        <taxon>Dikarya</taxon>
        <taxon>Ascomycota</taxon>
        <taxon>Pezizomycotina</taxon>
        <taxon>Dothideomycetes</taxon>
        <taxon>Dothideomycetidae</taxon>
        <taxon>Cladosporiales</taxon>
        <taxon>Cladosporiaceae</taxon>
        <taxon>Cladosporium</taxon>
    </lineage>
</organism>
<accession>A0AB34KMD0</accession>
<keyword evidence="10" id="KW-1185">Reference proteome</keyword>
<evidence type="ECO:0000256" key="6">
    <source>
        <dbReference type="ARBA" id="ARBA00022837"/>
    </source>
</evidence>
<comment type="caution">
    <text evidence="9">The sequence shown here is derived from an EMBL/GenBank/DDBJ whole genome shotgun (WGS) entry which is preliminary data.</text>
</comment>
<evidence type="ECO:0000256" key="4">
    <source>
        <dbReference type="ARBA" id="ARBA00022729"/>
    </source>
</evidence>
<keyword evidence="2" id="KW-0719">Serine esterase</keyword>
<dbReference type="SUPFAM" id="SSF53474">
    <property type="entry name" value="alpha/beta-Hydrolases"/>
    <property type="match status" value="1"/>
</dbReference>
<dbReference type="PANTHER" id="PTHR33938:SF8">
    <property type="entry name" value="CARBOXYLIC ESTER HYDROLASE"/>
    <property type="match status" value="1"/>
</dbReference>
<reference evidence="9 10" key="1">
    <citation type="journal article" date="2020" name="Microbiol. Resour. Announc.">
        <title>Draft Genome Sequence of a Cladosporium Species Isolated from the Mesophotic Ascidian Didemnum maculosum.</title>
        <authorList>
            <person name="Gioti A."/>
            <person name="Siaperas R."/>
            <person name="Nikolaivits E."/>
            <person name="Le Goff G."/>
            <person name="Ouazzani J."/>
            <person name="Kotoulas G."/>
            <person name="Topakas E."/>
        </authorList>
    </citation>
    <scope>NUCLEOTIDE SEQUENCE [LARGE SCALE GENOMIC DNA]</scope>
    <source>
        <strain evidence="9 10">TM138-S3</strain>
    </source>
</reference>
<dbReference type="GeneID" id="96007582"/>
<dbReference type="GO" id="GO:0046872">
    <property type="term" value="F:metal ion binding"/>
    <property type="evidence" value="ECO:0007669"/>
    <property type="project" value="UniProtKB-KW"/>
</dbReference>
<dbReference type="InterPro" id="IPR029058">
    <property type="entry name" value="AB_hydrolase_fold"/>
</dbReference>
<evidence type="ECO:0000256" key="3">
    <source>
        <dbReference type="ARBA" id="ARBA00022723"/>
    </source>
</evidence>
<evidence type="ECO:0000313" key="10">
    <source>
        <dbReference type="Proteomes" id="UP000803884"/>
    </source>
</evidence>
<sequence length="537" mass="57369">MVRKHALISAIVGLSTSTGVLARSYNGQAACTAAAISQPSLFGAEIQSLTVEEVRNRTVPSNGNAFPSNLTVSYCGVNISYTHTGWNDLINVEVWLPLDTWNGRFQGTGGGGWQMSSGAPALASAVDEGYSAARTDGGHPDATASVASASNWALLSPGNINFPLLQDFAAVALSDMAILGKSITKSYYGQKPEYSYWTGCSTGGRQGMMLAQRYPDLYDGILAKAPAINWDSFVVTEYWPQLVMNTLGAYPPPCEIEAFTQAAVAACDELDGLKDGVISDANACAFDPYSIVGKSFSCNGTDESIFTREGAAVVEAAWVGPVDASGKKEWYGLNKDASLAGIANTVVAAANFSARGAPFAISAEYIKYFLTRDPALDLRNITGEDFFRLLQHSRNQFSSIIGTADPDLSLFKSHGGKIITWHGLADELIFPNGTEDYYKRVMAQVADVQDFYRIFEAPGVGHCSGGAGPQPRDDLKALVEWVENGVAPDTLPVVNTTLNGAEPGPGEELPRRKICAWPKKQRYNGGDPLVADSFDCV</sequence>
<gene>
    <name evidence="9" type="ORF">WHR41_06139</name>
</gene>
<dbReference type="EC" id="3.1.1.-" evidence="8"/>
<keyword evidence="4 8" id="KW-0732">Signal</keyword>
<proteinExistence type="inferred from homology"/>
<dbReference type="GO" id="GO:0030600">
    <property type="term" value="F:feruloyl esterase activity"/>
    <property type="evidence" value="ECO:0007669"/>
    <property type="project" value="UniProtKB-ARBA"/>
</dbReference>
<evidence type="ECO:0000256" key="8">
    <source>
        <dbReference type="RuleBase" id="RU361238"/>
    </source>
</evidence>
<feature type="signal peptide" evidence="8">
    <location>
        <begin position="1"/>
        <end position="22"/>
    </location>
</feature>
<keyword evidence="7" id="KW-1015">Disulfide bond</keyword>
<dbReference type="Gene3D" id="3.40.50.1820">
    <property type="entry name" value="alpha/beta hydrolase"/>
    <property type="match status" value="1"/>
</dbReference>
<dbReference type="Proteomes" id="UP000803884">
    <property type="component" value="Unassembled WGS sequence"/>
</dbReference>
<evidence type="ECO:0000256" key="1">
    <source>
        <dbReference type="ARBA" id="ARBA00006249"/>
    </source>
</evidence>
<comment type="similarity">
    <text evidence="1 8">Belongs to the tannase family.</text>
</comment>
<feature type="chain" id="PRO_5044047114" description="Carboxylic ester hydrolase" evidence="8">
    <location>
        <begin position="23"/>
        <end position="537"/>
    </location>
</feature>
<dbReference type="AlphaFoldDB" id="A0AB34KMD0"/>
<evidence type="ECO:0000256" key="5">
    <source>
        <dbReference type="ARBA" id="ARBA00022801"/>
    </source>
</evidence>
<protein>
    <recommendedName>
        <fullName evidence="8">Carboxylic ester hydrolase</fullName>
        <ecNumber evidence="8">3.1.1.-</ecNumber>
    </recommendedName>
</protein>
<dbReference type="PANTHER" id="PTHR33938">
    <property type="entry name" value="FERULOYL ESTERASE B-RELATED"/>
    <property type="match status" value="1"/>
</dbReference>
<dbReference type="EMBL" id="JAAQHG020000022">
    <property type="protein sequence ID" value="KAL1584966.1"/>
    <property type="molecule type" value="Genomic_DNA"/>
</dbReference>
<evidence type="ECO:0000256" key="7">
    <source>
        <dbReference type="ARBA" id="ARBA00023157"/>
    </source>
</evidence>
<evidence type="ECO:0000313" key="9">
    <source>
        <dbReference type="EMBL" id="KAL1584966.1"/>
    </source>
</evidence>
<dbReference type="RefSeq" id="XP_069228072.1">
    <property type="nucleotide sequence ID" value="XM_069374744.1"/>
</dbReference>